<proteinExistence type="predicted"/>
<gene>
    <name evidence="1" type="ORF">AFUS01_LOCUS19544</name>
</gene>
<evidence type="ECO:0000313" key="1">
    <source>
        <dbReference type="EMBL" id="CAG7730931.1"/>
    </source>
</evidence>
<dbReference type="AlphaFoldDB" id="A0A8J2KT66"/>
<sequence length="76" mass="8756">MFSGTHVATGDKYDVEFVRRVYSSQIVQSVKELVATIEKGPPTTAEFRLTYRTREGFTLLAKKLEIMEDLRVNHIH</sequence>
<name>A0A8J2KT66_9HEXA</name>
<keyword evidence="2" id="KW-1185">Reference proteome</keyword>
<evidence type="ECO:0000313" key="2">
    <source>
        <dbReference type="Proteomes" id="UP000708208"/>
    </source>
</evidence>
<accession>A0A8J2KT66</accession>
<comment type="caution">
    <text evidence="1">The sequence shown here is derived from an EMBL/GenBank/DDBJ whole genome shotgun (WGS) entry which is preliminary data.</text>
</comment>
<protein>
    <submittedName>
        <fullName evidence="1">Uncharacterized protein</fullName>
    </submittedName>
</protein>
<dbReference type="Proteomes" id="UP000708208">
    <property type="component" value="Unassembled WGS sequence"/>
</dbReference>
<reference evidence="1" key="1">
    <citation type="submission" date="2021-06" db="EMBL/GenBank/DDBJ databases">
        <authorList>
            <person name="Hodson N. C."/>
            <person name="Mongue J. A."/>
            <person name="Jaron S. K."/>
        </authorList>
    </citation>
    <scope>NUCLEOTIDE SEQUENCE</scope>
</reference>
<dbReference type="EMBL" id="CAJVCH010202812">
    <property type="protein sequence ID" value="CAG7730931.1"/>
    <property type="molecule type" value="Genomic_DNA"/>
</dbReference>
<organism evidence="1 2">
    <name type="scientific">Allacma fusca</name>
    <dbReference type="NCBI Taxonomy" id="39272"/>
    <lineage>
        <taxon>Eukaryota</taxon>
        <taxon>Metazoa</taxon>
        <taxon>Ecdysozoa</taxon>
        <taxon>Arthropoda</taxon>
        <taxon>Hexapoda</taxon>
        <taxon>Collembola</taxon>
        <taxon>Symphypleona</taxon>
        <taxon>Sminthuridae</taxon>
        <taxon>Allacma</taxon>
    </lineage>
</organism>